<organism evidence="7 8">
    <name type="scientific">candidate division MSBL1 archaeon SCGC-AAA259D18</name>
    <dbReference type="NCBI Taxonomy" id="1698262"/>
    <lineage>
        <taxon>Archaea</taxon>
        <taxon>Methanobacteriati</taxon>
        <taxon>Methanobacteriota</taxon>
        <taxon>candidate division MSBL1</taxon>
    </lineage>
</organism>
<protein>
    <submittedName>
        <fullName evidence="7">Uncharacterized protein</fullName>
    </submittedName>
</protein>
<dbReference type="SUPFAM" id="SSF88713">
    <property type="entry name" value="Glycoside hydrolase/deacetylase"/>
    <property type="match status" value="1"/>
</dbReference>
<keyword evidence="4" id="KW-0460">Magnesium</keyword>
<dbReference type="Proteomes" id="UP000070195">
    <property type="component" value="Unassembled WGS sequence"/>
</dbReference>
<dbReference type="GO" id="GO:0046872">
    <property type="term" value="F:metal ion binding"/>
    <property type="evidence" value="ECO:0007669"/>
    <property type="project" value="UniProtKB-KW"/>
</dbReference>
<reference evidence="7 8" key="1">
    <citation type="journal article" date="2016" name="Sci. Rep.">
        <title>Metabolic traits of an uncultured archaeal lineage -MSBL1- from brine pools of the Red Sea.</title>
        <authorList>
            <person name="Mwirichia R."/>
            <person name="Alam I."/>
            <person name="Rashid M."/>
            <person name="Vinu M."/>
            <person name="Ba-Alawi W."/>
            <person name="Anthony Kamau A."/>
            <person name="Kamanda Ngugi D."/>
            <person name="Goker M."/>
            <person name="Klenk H.P."/>
            <person name="Bajic V."/>
            <person name="Stingl U."/>
        </authorList>
    </citation>
    <scope>NUCLEOTIDE SEQUENCE [LARGE SCALE GENOMIC DNA]</scope>
    <source>
        <strain evidence="7">SCGC-AAA259D18</strain>
    </source>
</reference>
<dbReference type="EMBL" id="LHXM01000002">
    <property type="protein sequence ID" value="KXA91985.1"/>
    <property type="molecule type" value="Genomic_DNA"/>
</dbReference>
<accession>A0A133UCQ8</accession>
<dbReference type="Pfam" id="PF04794">
    <property type="entry name" value="YdjC"/>
    <property type="match status" value="1"/>
</dbReference>
<evidence type="ECO:0000256" key="6">
    <source>
        <dbReference type="SAM" id="Coils"/>
    </source>
</evidence>
<gene>
    <name evidence="7" type="ORF">AKJ63_00110</name>
</gene>
<keyword evidence="5" id="KW-0119">Carbohydrate metabolism</keyword>
<keyword evidence="3" id="KW-0378">Hydrolase</keyword>
<comment type="cofactor">
    <cofactor evidence="1">
        <name>Mg(2+)</name>
        <dbReference type="ChEBI" id="CHEBI:18420"/>
    </cofactor>
</comment>
<evidence type="ECO:0000256" key="1">
    <source>
        <dbReference type="ARBA" id="ARBA00001946"/>
    </source>
</evidence>
<evidence type="ECO:0000256" key="2">
    <source>
        <dbReference type="ARBA" id="ARBA00022723"/>
    </source>
</evidence>
<evidence type="ECO:0000313" key="7">
    <source>
        <dbReference type="EMBL" id="KXA91985.1"/>
    </source>
</evidence>
<dbReference type="GO" id="GO:0016787">
    <property type="term" value="F:hydrolase activity"/>
    <property type="evidence" value="ECO:0007669"/>
    <property type="project" value="UniProtKB-KW"/>
</dbReference>
<evidence type="ECO:0000256" key="4">
    <source>
        <dbReference type="ARBA" id="ARBA00022842"/>
    </source>
</evidence>
<keyword evidence="6" id="KW-0175">Coiled coil</keyword>
<evidence type="ECO:0000256" key="3">
    <source>
        <dbReference type="ARBA" id="ARBA00022801"/>
    </source>
</evidence>
<keyword evidence="8" id="KW-1185">Reference proteome</keyword>
<keyword evidence="2" id="KW-0479">Metal-binding</keyword>
<evidence type="ECO:0000256" key="5">
    <source>
        <dbReference type="ARBA" id="ARBA00023277"/>
    </source>
</evidence>
<evidence type="ECO:0000313" key="8">
    <source>
        <dbReference type="Proteomes" id="UP000070195"/>
    </source>
</evidence>
<dbReference type="InterPro" id="IPR011330">
    <property type="entry name" value="Glyco_hydro/deAcase_b/a-brl"/>
</dbReference>
<comment type="caution">
    <text evidence="7">The sequence shown here is derived from an EMBL/GenBank/DDBJ whole genome shotgun (WGS) entry which is preliminary data.</text>
</comment>
<dbReference type="Gene3D" id="3.20.20.370">
    <property type="entry name" value="Glycoside hydrolase/deacetylase"/>
    <property type="match status" value="1"/>
</dbReference>
<feature type="coiled-coil region" evidence="6">
    <location>
        <begin position="62"/>
        <end position="89"/>
    </location>
</feature>
<sequence length="207" mass="23949">MPCPRLTRGPFTGIGAIISAILIPFYGSTHVTSVASSTVAGYLRSRRRYPLVDEKGNFLQTTQELHERKPELEEIMEELQAQLDEARSLGFDIKYANMHMGFHWILKELEEEFNSWCRKEGIINALNYRRSLPEVEVEGDPIEEIIARLEAAEPGQYVLVGHPGYENEELRSLGHDGYPGEKVAKNRNWQRKYFMDDRIIEYCRKTE</sequence>
<dbReference type="AlphaFoldDB" id="A0A133UCQ8"/>
<dbReference type="GO" id="GO:0005975">
    <property type="term" value="P:carbohydrate metabolic process"/>
    <property type="evidence" value="ECO:0007669"/>
    <property type="project" value="InterPro"/>
</dbReference>
<name>A0A133UCQ8_9EURY</name>
<dbReference type="InterPro" id="IPR006879">
    <property type="entry name" value="YdjC-like"/>
</dbReference>
<proteinExistence type="predicted"/>